<evidence type="ECO:0000259" key="8">
    <source>
        <dbReference type="Pfam" id="PF05157"/>
    </source>
</evidence>
<dbReference type="SUPFAM" id="SSF160246">
    <property type="entry name" value="EspE N-terminal domain-like"/>
    <property type="match status" value="1"/>
</dbReference>
<name>A0A0P1FEP5_THAGE</name>
<dbReference type="PANTHER" id="PTHR43867:SF2">
    <property type="entry name" value="CELLULOSE SYNTHASE CATALYTIC SUBUNIT A [UDP-FORMING]"/>
    <property type="match status" value="1"/>
</dbReference>
<protein>
    <submittedName>
        <fullName evidence="9">N-glycosyltransferase</fullName>
    </submittedName>
</protein>
<keyword evidence="2" id="KW-0328">Glycosyltransferase</keyword>
<dbReference type="CDD" id="cd06427">
    <property type="entry name" value="CESA_like_2"/>
    <property type="match status" value="1"/>
</dbReference>
<dbReference type="AlphaFoldDB" id="A0A0P1FEP5"/>
<accession>A0A0P1FEP5</accession>
<evidence type="ECO:0000256" key="7">
    <source>
        <dbReference type="SAM" id="Phobius"/>
    </source>
</evidence>
<dbReference type="InterPro" id="IPR037257">
    <property type="entry name" value="T2SS_E_N_sf"/>
</dbReference>
<evidence type="ECO:0000256" key="3">
    <source>
        <dbReference type="ARBA" id="ARBA00022679"/>
    </source>
</evidence>
<proteinExistence type="predicted"/>
<evidence type="ECO:0000256" key="5">
    <source>
        <dbReference type="ARBA" id="ARBA00022989"/>
    </source>
</evidence>
<evidence type="ECO:0000256" key="6">
    <source>
        <dbReference type="ARBA" id="ARBA00023136"/>
    </source>
</evidence>
<dbReference type="Pfam" id="PF05157">
    <property type="entry name" value="MshEN"/>
    <property type="match status" value="1"/>
</dbReference>
<dbReference type="STRING" id="53501.SAMN04488043_1175"/>
<dbReference type="Pfam" id="PF13641">
    <property type="entry name" value="Glyco_tranf_2_3"/>
    <property type="match status" value="1"/>
</dbReference>
<organism evidence="9 10">
    <name type="scientific">Thalassovita gelatinovora</name>
    <name type="common">Thalassobius gelatinovorus</name>
    <dbReference type="NCBI Taxonomy" id="53501"/>
    <lineage>
        <taxon>Bacteria</taxon>
        <taxon>Pseudomonadati</taxon>
        <taxon>Pseudomonadota</taxon>
        <taxon>Alphaproteobacteria</taxon>
        <taxon>Rhodobacterales</taxon>
        <taxon>Roseobacteraceae</taxon>
        <taxon>Thalassovita</taxon>
    </lineage>
</organism>
<dbReference type="InterPro" id="IPR007831">
    <property type="entry name" value="T2SS_GspE_N"/>
</dbReference>
<gene>
    <name evidence="9" type="ORF">TG4357_02458</name>
</gene>
<dbReference type="EMBL" id="CYSA01000024">
    <property type="protein sequence ID" value="CUH66500.1"/>
    <property type="molecule type" value="Genomic_DNA"/>
</dbReference>
<evidence type="ECO:0000256" key="1">
    <source>
        <dbReference type="ARBA" id="ARBA00004141"/>
    </source>
</evidence>
<sequence length="643" mass="72542">MFVAQRIDFNERSRNFGQYLLDCGALSATQLLAAYGELARADCSLCDVLVAQQVLDDAQAQRHHADWLDLDYLDAADLIPDPTLLNRFDPRLCLKHAAMPLHMKNGRILIVTSRYGTTGIRDLGFDEDSDGIEWGLAQEQAIQARLADHFRPSLTTAAATRVLAAESCRNWGRYPRLRIALMILVLAPLILLTVQTPARIFAALAVWTCFTLLITATMKMASFLALLTQAPQTPQILPEHPVKRPKVSILVPLFKESEVAHVLVNRLQRLSYPKSLLDVVLILEENDLMTKHALAGSDLPGWMRVVTVPDGRPRTKPRAMNYALDFCRGDIIGIFDAEDAPDPDQIDRVADRFANAPDDVVCLQGVLDYYNSRQNWLARCFTIEYATWFRVLMPGMARLGFAIPLGGTTLFFRRDALERLGGWDAHNVTEDADLGFRLARHGYRTEMSETTTREEANCHLLPWVKQRSRWLKGYMVTYLVHMRNPVTLLRQLGVWKFLGFQLHFITALSQFLLAPLLWSLWLLVVGLPHPLTVFIAPDLLRATSYAFFTVEICSFVYAIRAVSGPEHRHLWPWIPTVHLYFPLGVFAAYKALFELVFQPFYWDKTKHGLSLPPGASQPEPESAGVDRSDIGQGILLKAGGERL</sequence>
<evidence type="ECO:0000313" key="10">
    <source>
        <dbReference type="Proteomes" id="UP000051587"/>
    </source>
</evidence>
<dbReference type="InterPro" id="IPR029044">
    <property type="entry name" value="Nucleotide-diphossugar_trans"/>
</dbReference>
<dbReference type="GO" id="GO:0016757">
    <property type="term" value="F:glycosyltransferase activity"/>
    <property type="evidence" value="ECO:0007669"/>
    <property type="project" value="UniProtKB-KW"/>
</dbReference>
<feature type="transmembrane region" description="Helical" evidence="7">
    <location>
        <begin position="492"/>
        <end position="512"/>
    </location>
</feature>
<dbReference type="PANTHER" id="PTHR43867">
    <property type="entry name" value="CELLULOSE SYNTHASE CATALYTIC SUBUNIT A [UDP-FORMING]"/>
    <property type="match status" value="1"/>
</dbReference>
<keyword evidence="5 7" id="KW-1133">Transmembrane helix</keyword>
<dbReference type="SUPFAM" id="SSF53448">
    <property type="entry name" value="Nucleotide-diphospho-sugar transferases"/>
    <property type="match status" value="1"/>
</dbReference>
<dbReference type="Gene3D" id="3.90.550.10">
    <property type="entry name" value="Spore Coat Polysaccharide Biosynthesis Protein SpsA, Chain A"/>
    <property type="match status" value="1"/>
</dbReference>
<feature type="transmembrane region" description="Helical" evidence="7">
    <location>
        <begin position="177"/>
        <end position="194"/>
    </location>
</feature>
<dbReference type="RefSeq" id="WP_233487489.1">
    <property type="nucleotide sequence ID" value="NZ_CP051181.1"/>
</dbReference>
<dbReference type="InterPro" id="IPR050321">
    <property type="entry name" value="Glycosyltr_2/OpgH_subfam"/>
</dbReference>
<reference evidence="9 10" key="1">
    <citation type="submission" date="2015-09" db="EMBL/GenBank/DDBJ databases">
        <authorList>
            <consortium name="Swine Surveillance"/>
        </authorList>
    </citation>
    <scope>NUCLEOTIDE SEQUENCE [LARGE SCALE GENOMIC DNA]</scope>
    <source>
        <strain evidence="9 10">CECT 4357</strain>
    </source>
</reference>
<feature type="transmembrane region" description="Helical" evidence="7">
    <location>
        <begin position="542"/>
        <end position="559"/>
    </location>
</feature>
<feature type="transmembrane region" description="Helical" evidence="7">
    <location>
        <begin position="518"/>
        <end position="535"/>
    </location>
</feature>
<evidence type="ECO:0000256" key="2">
    <source>
        <dbReference type="ARBA" id="ARBA00022676"/>
    </source>
</evidence>
<keyword evidence="10" id="KW-1185">Reference proteome</keyword>
<keyword evidence="6 7" id="KW-0472">Membrane</keyword>
<dbReference type="Proteomes" id="UP000051587">
    <property type="component" value="Unassembled WGS sequence"/>
</dbReference>
<feature type="transmembrane region" description="Helical" evidence="7">
    <location>
        <begin position="579"/>
        <end position="597"/>
    </location>
</feature>
<evidence type="ECO:0000313" key="9">
    <source>
        <dbReference type="EMBL" id="CUH66500.1"/>
    </source>
</evidence>
<dbReference type="GO" id="GO:0016020">
    <property type="term" value="C:membrane"/>
    <property type="evidence" value="ECO:0007669"/>
    <property type="project" value="UniProtKB-SubCell"/>
</dbReference>
<evidence type="ECO:0000256" key="4">
    <source>
        <dbReference type="ARBA" id="ARBA00022692"/>
    </source>
</evidence>
<keyword evidence="4 7" id="KW-0812">Transmembrane</keyword>
<keyword evidence="3 9" id="KW-0808">Transferase</keyword>
<feature type="transmembrane region" description="Helical" evidence="7">
    <location>
        <begin position="200"/>
        <end position="227"/>
    </location>
</feature>
<comment type="subcellular location">
    <subcellularLocation>
        <location evidence="1">Membrane</location>
        <topology evidence="1">Multi-pass membrane protein</topology>
    </subcellularLocation>
</comment>
<feature type="domain" description="Type II secretion system protein GspE N-terminal" evidence="8">
    <location>
        <begin position="68"/>
        <end position="149"/>
    </location>
</feature>